<protein>
    <submittedName>
        <fullName evidence="1">Uncharacterized protein</fullName>
    </submittedName>
</protein>
<dbReference type="Proteomes" id="UP000663722">
    <property type="component" value="Chromosome"/>
</dbReference>
<name>A0A975BSB0_9BACT</name>
<dbReference type="AlphaFoldDB" id="A0A975BSB0"/>
<organism evidence="1 2">
    <name type="scientific">Desulfonema magnum</name>
    <dbReference type="NCBI Taxonomy" id="45655"/>
    <lineage>
        <taxon>Bacteria</taxon>
        <taxon>Pseudomonadati</taxon>
        <taxon>Thermodesulfobacteriota</taxon>
        <taxon>Desulfobacteria</taxon>
        <taxon>Desulfobacterales</taxon>
        <taxon>Desulfococcaceae</taxon>
        <taxon>Desulfonema</taxon>
    </lineage>
</organism>
<proteinExistence type="predicted"/>
<dbReference type="KEGG" id="dmm:dnm_067590"/>
<keyword evidence="2" id="KW-1185">Reference proteome</keyword>
<sequence length="43" mass="5062">MASDCRVPQGRPKIAWQFIAGVIYESDYFVVRTLIKRLKDFQD</sequence>
<evidence type="ECO:0000313" key="1">
    <source>
        <dbReference type="EMBL" id="QTA90698.1"/>
    </source>
</evidence>
<accession>A0A975BSB0</accession>
<reference evidence="1" key="1">
    <citation type="journal article" date="2021" name="Microb. Physiol.">
        <title>Proteogenomic Insights into the Physiology of Marine, Sulfate-Reducing, Filamentous Desulfonema limicola and Desulfonema magnum.</title>
        <authorList>
            <person name="Schnaars V."/>
            <person name="Wohlbrand L."/>
            <person name="Scheve S."/>
            <person name="Hinrichs C."/>
            <person name="Reinhardt R."/>
            <person name="Rabus R."/>
        </authorList>
    </citation>
    <scope>NUCLEOTIDE SEQUENCE</scope>
    <source>
        <strain evidence="1">4be13</strain>
    </source>
</reference>
<gene>
    <name evidence="1" type="ORF">dnm_067590</name>
</gene>
<evidence type="ECO:0000313" key="2">
    <source>
        <dbReference type="Proteomes" id="UP000663722"/>
    </source>
</evidence>
<dbReference type="EMBL" id="CP061800">
    <property type="protein sequence ID" value="QTA90698.1"/>
    <property type="molecule type" value="Genomic_DNA"/>
</dbReference>